<evidence type="ECO:0000313" key="1">
    <source>
        <dbReference type="EnsemblPlants" id="TraesCS7B02G500600.1.cds1"/>
    </source>
</evidence>
<keyword evidence="2" id="KW-1185">Reference proteome</keyword>
<dbReference type="OrthoDB" id="643896at2759"/>
<dbReference type="Gramene" id="TraesCS7B02G500600.1">
    <property type="protein sequence ID" value="TraesCS7B02G500600.1.cds1"/>
    <property type="gene ID" value="TraesCS7B02G500600"/>
</dbReference>
<dbReference type="PANTHER" id="PTHR31264:SF32">
    <property type="entry name" value="F-BOX DOMAIN-CONTAINING PROTEIN"/>
    <property type="match status" value="1"/>
</dbReference>
<evidence type="ECO:0000313" key="2">
    <source>
        <dbReference type="Proteomes" id="UP000019116"/>
    </source>
</evidence>
<protein>
    <recommendedName>
        <fullName evidence="3">F-box associated domain-containing protein</fullName>
    </recommendedName>
</protein>
<proteinExistence type="predicted"/>
<dbReference type="Gramene" id="TraesCS7B03G1314300.1">
    <property type="protein sequence ID" value="TraesCS7B03G1314300.1.CDS1"/>
    <property type="gene ID" value="TraesCS7B03G1314300"/>
</dbReference>
<dbReference type="EnsemblPlants" id="TraesCS7B02G500600.1">
    <property type="protein sequence ID" value="TraesCS7B02G500600.1.cds1"/>
    <property type="gene ID" value="TraesCS7B02G500600"/>
</dbReference>
<accession>A0A3B6SR98</accession>
<evidence type="ECO:0008006" key="3">
    <source>
        <dbReference type="Google" id="ProtNLM"/>
    </source>
</evidence>
<dbReference type="Proteomes" id="UP000019116">
    <property type="component" value="Chromosome 7B"/>
</dbReference>
<dbReference type="OMA" id="CHFFTRE"/>
<dbReference type="AlphaFoldDB" id="A0A3B6SR98"/>
<organism evidence="1">
    <name type="scientific">Triticum aestivum</name>
    <name type="common">Wheat</name>
    <dbReference type="NCBI Taxonomy" id="4565"/>
    <lineage>
        <taxon>Eukaryota</taxon>
        <taxon>Viridiplantae</taxon>
        <taxon>Streptophyta</taxon>
        <taxon>Embryophyta</taxon>
        <taxon>Tracheophyta</taxon>
        <taxon>Spermatophyta</taxon>
        <taxon>Magnoliopsida</taxon>
        <taxon>Liliopsida</taxon>
        <taxon>Poales</taxon>
        <taxon>Poaceae</taxon>
        <taxon>BOP clade</taxon>
        <taxon>Pooideae</taxon>
        <taxon>Triticodae</taxon>
        <taxon>Triticeae</taxon>
        <taxon>Triticinae</taxon>
        <taxon>Triticum</taxon>
    </lineage>
</organism>
<sequence>MLQLHEPFVPAQPPHPSAAAARPFAGFDFSCTSFLPSTAGRSWSPINFLHGRALLASAPVNEESGKRILVGSEVCDSHYCHFFTRELAVCDPVHRRYILLPAFPGDMKALVRRPDLLKLETFLAPGDDAEDPVSFRVICLAQCRMNLLLLVFSSLDGQWHVLTYDRWGAQATCPPLLNSESGFCNRQFVHGCFYWHLHFRNELLVLDVRTMEFSTVNLPPERRDLNSFVIVEAAEWMLGMLTKGYDEESENDRYWLTYSILRNNQWHSEKGIPLPVKRAILVGVAGGFLLMEALYTTSSQENLKFGYFSVAVKTLQVELFAALSKPILPGQLYAGFPPSLCAPTI</sequence>
<name>A0A3B6SR98_WHEAT</name>
<reference evidence="1" key="1">
    <citation type="submission" date="2018-08" db="EMBL/GenBank/DDBJ databases">
        <authorList>
            <person name="Rossello M."/>
        </authorList>
    </citation>
    <scope>NUCLEOTIDE SEQUENCE [LARGE SCALE GENOMIC DNA]</scope>
    <source>
        <strain evidence="1">cv. Chinese Spring</strain>
    </source>
</reference>
<dbReference type="PANTHER" id="PTHR31264">
    <property type="entry name" value="OS07G0554500 PROTEIN-RELATED"/>
    <property type="match status" value="1"/>
</dbReference>
<dbReference type="Gramene" id="TraesSYM7B03G04320640.1">
    <property type="protein sequence ID" value="TraesSYM7B03G04320640.1.CDS1"/>
    <property type="gene ID" value="TraesSYM7B03G04320640"/>
</dbReference>
<reference evidence="1" key="2">
    <citation type="submission" date="2018-10" db="UniProtKB">
        <authorList>
            <consortium name="EnsemblPlants"/>
        </authorList>
    </citation>
    <scope>IDENTIFICATION</scope>
</reference>